<dbReference type="STRING" id="96561.Dole_0144"/>
<evidence type="ECO:0008006" key="3">
    <source>
        <dbReference type="Google" id="ProtNLM"/>
    </source>
</evidence>
<dbReference type="SUPFAM" id="SSF53474">
    <property type="entry name" value="alpha/beta-Hydrolases"/>
    <property type="match status" value="1"/>
</dbReference>
<evidence type="ECO:0000313" key="2">
    <source>
        <dbReference type="Proteomes" id="UP000008561"/>
    </source>
</evidence>
<dbReference type="HOGENOM" id="CLU_599368_0_0_7"/>
<evidence type="ECO:0000313" key="1">
    <source>
        <dbReference type="EMBL" id="ABW65954.1"/>
    </source>
</evidence>
<protein>
    <recommendedName>
        <fullName evidence="3">Serine aminopeptidase S33 domain-containing protein</fullName>
    </recommendedName>
</protein>
<dbReference type="Proteomes" id="UP000008561">
    <property type="component" value="Chromosome"/>
</dbReference>
<reference evidence="1 2" key="1">
    <citation type="submission" date="2007-10" db="EMBL/GenBank/DDBJ databases">
        <title>Complete sequence of Desulfococcus oleovorans Hxd3.</title>
        <authorList>
            <consortium name="US DOE Joint Genome Institute"/>
            <person name="Copeland A."/>
            <person name="Lucas S."/>
            <person name="Lapidus A."/>
            <person name="Barry K."/>
            <person name="Glavina del Rio T."/>
            <person name="Dalin E."/>
            <person name="Tice H."/>
            <person name="Pitluck S."/>
            <person name="Kiss H."/>
            <person name="Brettin T."/>
            <person name="Bruce D."/>
            <person name="Detter J.C."/>
            <person name="Han C."/>
            <person name="Schmutz J."/>
            <person name="Larimer F."/>
            <person name="Land M."/>
            <person name="Hauser L."/>
            <person name="Kyrpides N."/>
            <person name="Kim E."/>
            <person name="Wawrik B."/>
            <person name="Richardson P."/>
        </authorList>
    </citation>
    <scope>NUCLEOTIDE SEQUENCE [LARGE SCALE GENOMIC DNA]</scope>
    <source>
        <strain evidence="2">DSM 6200 / JCM 39069 / Hxd3</strain>
    </source>
</reference>
<dbReference type="KEGG" id="dol:Dole_0144"/>
<proteinExistence type="predicted"/>
<accession>A8ZSP1</accession>
<dbReference type="OrthoDB" id="340890at2"/>
<gene>
    <name evidence="1" type="ordered locus">Dole_0144</name>
</gene>
<dbReference type="PANTHER" id="PTHR11005">
    <property type="entry name" value="LYSOSOMAL ACID LIPASE-RELATED"/>
    <property type="match status" value="1"/>
</dbReference>
<name>A8ZSP1_DESOH</name>
<dbReference type="eggNOG" id="COG2267">
    <property type="taxonomic scope" value="Bacteria"/>
</dbReference>
<dbReference type="InterPro" id="IPR029058">
    <property type="entry name" value="AB_hydrolase_fold"/>
</dbReference>
<dbReference type="EMBL" id="CP000859">
    <property type="protein sequence ID" value="ABW65954.1"/>
    <property type="molecule type" value="Genomic_DNA"/>
</dbReference>
<dbReference type="AlphaFoldDB" id="A8ZSP1"/>
<keyword evidence="2" id="KW-1185">Reference proteome</keyword>
<dbReference type="RefSeq" id="WP_012173573.1">
    <property type="nucleotide sequence ID" value="NC_009943.1"/>
</dbReference>
<dbReference type="Gene3D" id="3.40.50.1820">
    <property type="entry name" value="alpha/beta hydrolase"/>
    <property type="match status" value="1"/>
</dbReference>
<sequence length="512" mass="56945">MKIPIRFQSTRRSGQPFYRHHFILFLLAAVIMTLAPPAGHAANIPLNPGGIYSARADDGSKIYLYRYAPYTTGKPQFRTGGTPVLIFTGICMNMNQYLSCTPPGMEDVYDDVYVPPVSSAPAWALNADKTDYDPYIKADRMRYYSLAHFLWLQGFDAWFANYRGAGHDPVASDGTNPNGITTLDTWATQDVPAAIARVKAITGKRMFIGGHSTGGLVSYEYLQGAYMDYGRWSWWKEAYYKTCYAFGYMPHVKSSATLAATRNADVKGFIGLDPAGVPWLPADVLDRPLFWGLVGSRLYLPLDAMSEYLIQLLPDKTLLVGVMDTFLGLINDFAGSDGALGELLAYLNFWKVDDMDPCMEDWMLRYSIGGATIRGFGQYMDMGLHYTLREHYKNGAENYLTTFEGPTPDPVRDGYYYYDANVSRMTVPLIVFSSSTGALVAPEETDLFIISKKTPTAYDKWYVVNGTAHVDVAMGNRLPTAVFPNLSNWLKAVDALPANPPNTDTPASRNDI</sequence>
<organism evidence="1 2">
    <name type="scientific">Desulfosudis oleivorans (strain DSM 6200 / JCM 39069 / Hxd3)</name>
    <name type="common">Desulfococcus oleovorans</name>
    <dbReference type="NCBI Taxonomy" id="96561"/>
    <lineage>
        <taxon>Bacteria</taxon>
        <taxon>Pseudomonadati</taxon>
        <taxon>Thermodesulfobacteriota</taxon>
        <taxon>Desulfobacteria</taxon>
        <taxon>Desulfobacterales</taxon>
        <taxon>Desulfosudaceae</taxon>
        <taxon>Desulfosudis</taxon>
    </lineage>
</organism>